<protein>
    <submittedName>
        <fullName evidence="1">Uncharacterized protein</fullName>
    </submittedName>
</protein>
<name>A0A0A8XPY1_ARUDO</name>
<evidence type="ECO:0000313" key="1">
    <source>
        <dbReference type="EMBL" id="JAD14688.1"/>
    </source>
</evidence>
<accession>A0A0A8XPY1</accession>
<reference evidence="1" key="2">
    <citation type="journal article" date="2015" name="Data Brief">
        <title>Shoot transcriptome of the giant reed, Arundo donax.</title>
        <authorList>
            <person name="Barrero R.A."/>
            <person name="Guerrero F.D."/>
            <person name="Moolhuijzen P."/>
            <person name="Goolsby J.A."/>
            <person name="Tidwell J."/>
            <person name="Bellgard S.E."/>
            <person name="Bellgard M.I."/>
        </authorList>
    </citation>
    <scope>NUCLEOTIDE SEQUENCE</scope>
    <source>
        <tissue evidence="1">Shoot tissue taken approximately 20 cm above the soil surface</tissue>
    </source>
</reference>
<sequence>MFKKVMTPISTIFRCPTVPTVEILTGGVILNRYAVS</sequence>
<reference evidence="1" key="1">
    <citation type="submission" date="2014-09" db="EMBL/GenBank/DDBJ databases">
        <authorList>
            <person name="Magalhaes I.L.F."/>
            <person name="Oliveira U."/>
            <person name="Santos F.R."/>
            <person name="Vidigal T.H.D.A."/>
            <person name="Brescovit A.D."/>
            <person name="Santos A.J."/>
        </authorList>
    </citation>
    <scope>NUCLEOTIDE SEQUENCE</scope>
    <source>
        <tissue evidence="1">Shoot tissue taken approximately 20 cm above the soil surface</tissue>
    </source>
</reference>
<proteinExistence type="predicted"/>
<dbReference type="AlphaFoldDB" id="A0A0A8XPY1"/>
<organism evidence="1">
    <name type="scientific">Arundo donax</name>
    <name type="common">Giant reed</name>
    <name type="synonym">Donax arundinaceus</name>
    <dbReference type="NCBI Taxonomy" id="35708"/>
    <lineage>
        <taxon>Eukaryota</taxon>
        <taxon>Viridiplantae</taxon>
        <taxon>Streptophyta</taxon>
        <taxon>Embryophyta</taxon>
        <taxon>Tracheophyta</taxon>
        <taxon>Spermatophyta</taxon>
        <taxon>Magnoliopsida</taxon>
        <taxon>Liliopsida</taxon>
        <taxon>Poales</taxon>
        <taxon>Poaceae</taxon>
        <taxon>PACMAD clade</taxon>
        <taxon>Arundinoideae</taxon>
        <taxon>Arundineae</taxon>
        <taxon>Arundo</taxon>
    </lineage>
</organism>
<dbReference type="EMBL" id="GBRH01283207">
    <property type="protein sequence ID" value="JAD14688.1"/>
    <property type="molecule type" value="Transcribed_RNA"/>
</dbReference>